<dbReference type="Proteomes" id="UP000193804">
    <property type="component" value="Unassembled WGS sequence"/>
</dbReference>
<keyword evidence="2" id="KW-1185">Reference proteome</keyword>
<dbReference type="RefSeq" id="WP_085516767.1">
    <property type="nucleotide sequence ID" value="NZ_FXAW01000003.1"/>
</dbReference>
<reference evidence="2" key="1">
    <citation type="submission" date="2017-04" db="EMBL/GenBank/DDBJ databases">
        <authorList>
            <person name="Varghese N."/>
            <person name="Submissions S."/>
        </authorList>
    </citation>
    <scope>NUCLEOTIDE SEQUENCE [LARGE SCALE GENOMIC DNA]</scope>
    <source>
        <strain evidence="2">DSM 4125</strain>
    </source>
</reference>
<organism evidence="1 2">
    <name type="scientific">Marivirga sericea</name>
    <dbReference type="NCBI Taxonomy" id="1028"/>
    <lineage>
        <taxon>Bacteria</taxon>
        <taxon>Pseudomonadati</taxon>
        <taxon>Bacteroidota</taxon>
        <taxon>Cytophagia</taxon>
        <taxon>Cytophagales</taxon>
        <taxon>Marivirgaceae</taxon>
        <taxon>Marivirga</taxon>
    </lineage>
</organism>
<protein>
    <submittedName>
        <fullName evidence="1">Uncharacterized protein</fullName>
    </submittedName>
</protein>
<gene>
    <name evidence="1" type="ORF">SAMN05661096_01854</name>
</gene>
<proteinExistence type="predicted"/>
<dbReference type="STRING" id="1028.SAMN05661096_01854"/>
<dbReference type="EMBL" id="FXAW01000003">
    <property type="protein sequence ID" value="SMG29500.1"/>
    <property type="molecule type" value="Genomic_DNA"/>
</dbReference>
<accession>A0A1X7JMQ4</accession>
<name>A0A1X7JMQ4_9BACT</name>
<evidence type="ECO:0000313" key="1">
    <source>
        <dbReference type="EMBL" id="SMG29500.1"/>
    </source>
</evidence>
<evidence type="ECO:0000313" key="2">
    <source>
        <dbReference type="Proteomes" id="UP000193804"/>
    </source>
</evidence>
<dbReference type="OrthoDB" id="197037at2"/>
<dbReference type="AlphaFoldDB" id="A0A1X7JMQ4"/>
<sequence>MARPNIKLIKAIKTAARKIQEGTHYQWGHMGGCNCGHLAQELTPYSKREIHEYAMRKSGDWTDQVEDYCSTSAMPMDEIISSMMDSGLERKDMMELERLRNQEVRRCMGKAGMTLSHNSKEDVVDYMFAWAELLEEKLLADIKLPENMELEAEIVLK</sequence>